<dbReference type="KEGG" id="csty:KN1_02290"/>
<evidence type="ECO:0000313" key="2">
    <source>
        <dbReference type="Proteomes" id="UP000825123"/>
    </source>
</evidence>
<sequence>MYRYTYLYVNKEFYERLLKAENKYDRLDGWKKADILYNAIDLRSLKRYFLELLKDEDIDVALHAWQMLPQLIKLGVIDKGDYDEKELARALREGDINAWWIAYDLWKEGVVTIDLLKSNIQYFEKALRGDPYTRISSWSLLPYFLEIGLVEKPSDDYLNELLDQPLNIHIKLNVVYLILELKEKGVINKINVKGIKEVMQDPNFKTLSEAYEKDWRKAAQYVESIN</sequence>
<accession>A0A8D5U4K1</accession>
<proteinExistence type="predicted"/>
<protein>
    <submittedName>
        <fullName evidence="1">Uncharacterized protein</fullName>
    </submittedName>
</protein>
<name>A0A8D5U4K1_9CREN</name>
<dbReference type="AlphaFoldDB" id="A0A8D5U4K1"/>
<organism evidence="1 2">
    <name type="scientific">Stygiolobus caldivivus</name>
    <dbReference type="NCBI Taxonomy" id="2824673"/>
    <lineage>
        <taxon>Archaea</taxon>
        <taxon>Thermoproteota</taxon>
        <taxon>Thermoprotei</taxon>
        <taxon>Sulfolobales</taxon>
        <taxon>Sulfolobaceae</taxon>
        <taxon>Stygiolobus</taxon>
    </lineage>
</organism>
<gene>
    <name evidence="1" type="ORF">KN1_02290</name>
</gene>
<reference evidence="1 2" key="1">
    <citation type="submission" date="2021-04" db="EMBL/GenBank/DDBJ databases">
        <title>Complete genome sequence of Stygiolobus sp. KN-1.</title>
        <authorList>
            <person name="Nakamura K."/>
            <person name="Sakai H."/>
            <person name="Kurosawa N."/>
        </authorList>
    </citation>
    <scope>NUCLEOTIDE SEQUENCE [LARGE SCALE GENOMIC DNA]</scope>
    <source>
        <strain evidence="1 2">KN-1</strain>
    </source>
</reference>
<dbReference type="EMBL" id="AP024597">
    <property type="protein sequence ID" value="BCU68932.1"/>
    <property type="molecule type" value="Genomic_DNA"/>
</dbReference>
<keyword evidence="2" id="KW-1185">Reference proteome</keyword>
<dbReference type="Proteomes" id="UP000825123">
    <property type="component" value="Chromosome"/>
</dbReference>
<evidence type="ECO:0000313" key="1">
    <source>
        <dbReference type="EMBL" id="BCU68932.1"/>
    </source>
</evidence>